<reference evidence="1" key="1">
    <citation type="journal article" date="2021" name="Proc. Natl. Acad. Sci. U.S.A.">
        <title>A Catalog of Tens of Thousands of Viruses from Human Metagenomes Reveals Hidden Associations with Chronic Diseases.</title>
        <authorList>
            <person name="Tisza M.J."/>
            <person name="Buck C.B."/>
        </authorList>
    </citation>
    <scope>NUCLEOTIDE SEQUENCE</scope>
    <source>
        <strain evidence="1">Ctzu221</strain>
    </source>
</reference>
<sequence>MNAIPRTKIEKYWLDQFDANDIQAQLLVQRYSLFIKNQRSLQTEINKQGVQIVVKNGSQTFNKPNPLLKELRDLEKEIAKMEKELGKRAEATAKAKPKARQGLV</sequence>
<name>A0A8S5M103_9CAUD</name>
<dbReference type="Pfam" id="PF05119">
    <property type="entry name" value="Terminase_4"/>
    <property type="match status" value="1"/>
</dbReference>
<dbReference type="EMBL" id="BK014794">
    <property type="protein sequence ID" value="DAD76001.1"/>
    <property type="molecule type" value="Genomic_DNA"/>
</dbReference>
<protein>
    <submittedName>
        <fullName evidence="1">Terminase small subunit</fullName>
    </submittedName>
</protein>
<evidence type="ECO:0000313" key="1">
    <source>
        <dbReference type="EMBL" id="DAD76001.1"/>
    </source>
</evidence>
<proteinExistence type="predicted"/>
<dbReference type="InterPro" id="IPR006448">
    <property type="entry name" value="Phage_term_ssu_P27"/>
</dbReference>
<accession>A0A8S5M103</accession>
<organism evidence="1">
    <name type="scientific">Siphoviridae sp. ctzu221</name>
    <dbReference type="NCBI Taxonomy" id="2826534"/>
    <lineage>
        <taxon>Viruses</taxon>
        <taxon>Duplodnaviria</taxon>
        <taxon>Heunggongvirae</taxon>
        <taxon>Uroviricota</taxon>
        <taxon>Caudoviricetes</taxon>
    </lineage>
</organism>